<evidence type="ECO:0000256" key="2">
    <source>
        <dbReference type="ARBA" id="ARBA00022853"/>
    </source>
</evidence>
<evidence type="ECO:0000256" key="9">
    <source>
        <dbReference type="SAM" id="MobiDB-lite"/>
    </source>
</evidence>
<evidence type="ECO:0000313" key="12">
    <source>
        <dbReference type="Proteomes" id="UP000001074"/>
    </source>
</evidence>
<dbReference type="Pfam" id="PF00439">
    <property type="entry name" value="Bromodomain"/>
    <property type="match status" value="1"/>
</dbReference>
<dbReference type="SUPFAM" id="SSF47370">
    <property type="entry name" value="Bromodomain"/>
    <property type="match status" value="1"/>
</dbReference>
<feature type="compositionally biased region" description="Basic and acidic residues" evidence="9">
    <location>
        <begin position="93"/>
        <end position="113"/>
    </location>
</feature>
<feature type="domain" description="Bromo" evidence="10">
    <location>
        <begin position="155"/>
        <end position="213"/>
    </location>
</feature>
<organism evidence="11 12">
    <name type="scientific">Myotis lucifugus</name>
    <name type="common">Little brown bat</name>
    <dbReference type="NCBI Taxonomy" id="59463"/>
    <lineage>
        <taxon>Eukaryota</taxon>
        <taxon>Metazoa</taxon>
        <taxon>Chordata</taxon>
        <taxon>Craniata</taxon>
        <taxon>Vertebrata</taxon>
        <taxon>Euteleostomi</taxon>
        <taxon>Mammalia</taxon>
        <taxon>Eutheria</taxon>
        <taxon>Laurasiatheria</taxon>
        <taxon>Chiroptera</taxon>
        <taxon>Yangochiroptera</taxon>
        <taxon>Vespertilionidae</taxon>
        <taxon>Myotis</taxon>
    </lineage>
</organism>
<proteinExistence type="predicted"/>
<feature type="compositionally biased region" description="Low complexity" evidence="9">
    <location>
        <begin position="536"/>
        <end position="548"/>
    </location>
</feature>
<accession>G1QB64</accession>
<feature type="region of interest" description="Disordered" evidence="9">
    <location>
        <begin position="532"/>
        <end position="589"/>
    </location>
</feature>
<dbReference type="InterPro" id="IPR036427">
    <property type="entry name" value="Bromodomain-like_sf"/>
</dbReference>
<sequence>MGKKHKKHKTEWCSSYEEYADKPLEKPLKPVLKVGGSEVTELSGSGHSSSYYDDRSDYNKEKKKKKKKSEKEKYLDNEERRKQKEEKKRKREKEHCDTEGKADDLDPGKKVEVEPSPDPVQACGTQPADNESMPIQQLLLDHFLRQLQRKGPHGFFFPVMDAIAPGYSMIIKHPIDFGTMKDKIMANVTEFKADFKLMCDNAMTYNRPDTVYYKLSKKILHAGFKMMSKQAALLGNEATAVEEPVPEVVPVQVETAKKSKRPSREFISCMLEPEGNDCSLTDSTADEHVLALVEHAADEDRDRVNRLPPGGKMGYLKKSGNGSLLYSVVNMAEPDANEEETHLVDLSSLSSKLLPGFSVTTLCFKDERRSKVTFLSSASTALSMHNNSVFGDLKSDETELLYSAYGDETSVPCALSLQEFVKDAGSYSKRMVDDLLDQITGRDHSWTLFQLRQRRNVMMKPPDEVKTGHSLVGDGGSVLDFTSMKSYSDVSLDISMLSSLGKKKKELDHDDSHLNLDETTKLLQDLHEAQAECRGSRPSSNLSSLSNTSDRDQHHLGSPSRLSVGEQPEVTHDRYEFLQSPEPAASTKS</sequence>
<dbReference type="Gene3D" id="1.20.920.10">
    <property type="entry name" value="Bromodomain-like"/>
    <property type="match status" value="1"/>
</dbReference>
<evidence type="ECO:0000256" key="8">
    <source>
        <dbReference type="PROSITE-ProRule" id="PRU00035"/>
    </source>
</evidence>
<keyword evidence="6" id="KW-0539">Nucleus</keyword>
<dbReference type="GeneTree" id="ENSGT00950000183170"/>
<evidence type="ECO:0000313" key="11">
    <source>
        <dbReference type="Ensembl" id="ENSMLUP00000020947.1"/>
    </source>
</evidence>
<feature type="compositionally biased region" description="Basic and acidic residues" evidence="9">
    <location>
        <begin position="69"/>
        <end position="86"/>
    </location>
</feature>
<dbReference type="Ensembl" id="ENSMLUT00000009660.2">
    <property type="protein sequence ID" value="ENSMLUP00000020947.1"/>
    <property type="gene ID" value="ENSMLUG00000009670.2"/>
</dbReference>
<dbReference type="GO" id="GO:0006325">
    <property type="term" value="P:chromatin organization"/>
    <property type="evidence" value="ECO:0007669"/>
    <property type="project" value="UniProtKB-KW"/>
</dbReference>
<dbReference type="PROSITE" id="PS50014">
    <property type="entry name" value="BROMODOMAIN_2"/>
    <property type="match status" value="1"/>
</dbReference>
<keyword evidence="5" id="KW-0804">Transcription</keyword>
<dbReference type="EMBL" id="AAPE02045259">
    <property type="status" value="NOT_ANNOTATED_CDS"/>
    <property type="molecule type" value="Genomic_DNA"/>
</dbReference>
<reference evidence="11" key="2">
    <citation type="submission" date="2025-08" db="UniProtKB">
        <authorList>
            <consortium name="Ensembl"/>
        </authorList>
    </citation>
    <scope>IDENTIFICATION</scope>
</reference>
<dbReference type="InterPro" id="IPR051831">
    <property type="entry name" value="Bromodomain_contain_prot"/>
</dbReference>
<evidence type="ECO:0000259" key="10">
    <source>
        <dbReference type="PROSITE" id="PS50014"/>
    </source>
</evidence>
<dbReference type="Pfam" id="PF12024">
    <property type="entry name" value="DUF3512"/>
    <property type="match status" value="1"/>
</dbReference>
<evidence type="ECO:0000256" key="6">
    <source>
        <dbReference type="ARBA" id="ARBA00023242"/>
    </source>
</evidence>
<dbReference type="PANTHER" id="PTHR22881:SF4">
    <property type="entry name" value="BROMODOMAIN-CONTAINING PROTEIN 9"/>
    <property type="match status" value="1"/>
</dbReference>
<keyword evidence="3" id="KW-0805">Transcription regulation</keyword>
<keyword evidence="12" id="KW-1185">Reference proteome</keyword>
<dbReference type="OMA" id="TQNHIKT"/>
<dbReference type="GO" id="GO:0006357">
    <property type="term" value="P:regulation of transcription by RNA polymerase II"/>
    <property type="evidence" value="ECO:0007669"/>
    <property type="project" value="TreeGrafter"/>
</dbReference>
<evidence type="ECO:0000256" key="3">
    <source>
        <dbReference type="ARBA" id="ARBA00023015"/>
    </source>
</evidence>
<feature type="region of interest" description="Disordered" evidence="9">
    <location>
        <begin position="37"/>
        <end position="129"/>
    </location>
</feature>
<evidence type="ECO:0000256" key="7">
    <source>
        <dbReference type="ARBA" id="ARBA00040982"/>
    </source>
</evidence>
<dbReference type="AlphaFoldDB" id="G1QB64"/>
<evidence type="ECO:0000256" key="4">
    <source>
        <dbReference type="ARBA" id="ARBA00023117"/>
    </source>
</evidence>
<dbReference type="GO" id="GO:0005634">
    <property type="term" value="C:nucleus"/>
    <property type="evidence" value="ECO:0007669"/>
    <property type="project" value="UniProtKB-SubCell"/>
</dbReference>
<dbReference type="InterPro" id="IPR001487">
    <property type="entry name" value="Bromodomain"/>
</dbReference>
<comment type="subcellular location">
    <subcellularLocation>
        <location evidence="1">Nucleus</location>
    </subcellularLocation>
</comment>
<name>G1QB64_MYOLU</name>
<dbReference type="InterPro" id="IPR021900">
    <property type="entry name" value="DUF3512"/>
</dbReference>
<keyword evidence="2" id="KW-0156">Chromatin regulator</keyword>
<dbReference type="SMART" id="SM00297">
    <property type="entry name" value="BROMO"/>
    <property type="match status" value="1"/>
</dbReference>
<dbReference type="eggNOG" id="KOG1828">
    <property type="taxonomic scope" value="Eukaryota"/>
</dbReference>
<keyword evidence="4 8" id="KW-0103">Bromodomain</keyword>
<dbReference type="PANTHER" id="PTHR22881">
    <property type="entry name" value="BROMODOMAIN CONTAINING PROTEIN"/>
    <property type="match status" value="1"/>
</dbReference>
<dbReference type="STRING" id="59463.ENSMLUP00000020947"/>
<dbReference type="PRINTS" id="PR00503">
    <property type="entry name" value="BROMODOMAIN"/>
</dbReference>
<evidence type="ECO:0000256" key="5">
    <source>
        <dbReference type="ARBA" id="ARBA00023163"/>
    </source>
</evidence>
<reference evidence="11" key="3">
    <citation type="submission" date="2025-09" db="UniProtKB">
        <authorList>
            <consortium name="Ensembl"/>
        </authorList>
    </citation>
    <scope>IDENTIFICATION</scope>
</reference>
<evidence type="ECO:0000256" key="1">
    <source>
        <dbReference type="ARBA" id="ARBA00004123"/>
    </source>
</evidence>
<dbReference type="HOGENOM" id="CLU_020704_1_0_1"/>
<reference evidence="11 12" key="1">
    <citation type="journal article" date="2011" name="Nature">
        <title>A high-resolution map of human evolutionary constraint using 29 mammals.</title>
        <authorList>
            <person name="Lindblad-Toh K."/>
            <person name="Garber M."/>
            <person name="Zuk O."/>
            <person name="Lin M.F."/>
            <person name="Parker B.J."/>
            <person name="Washietl S."/>
            <person name="Kheradpour P."/>
            <person name="Ernst J."/>
            <person name="Jordan G."/>
            <person name="Mauceli E."/>
            <person name="Ward L.D."/>
            <person name="Lowe C.B."/>
            <person name="Holloway A.K."/>
            <person name="Clamp M."/>
            <person name="Gnerre S."/>
            <person name="Alfoldi J."/>
            <person name="Beal K."/>
            <person name="Chang J."/>
            <person name="Clawson H."/>
            <person name="Cuff J."/>
            <person name="Di Palma F."/>
            <person name="Fitzgerald S."/>
            <person name="Flicek P."/>
            <person name="Guttman M."/>
            <person name="Hubisz M.J."/>
            <person name="Jaffe D.B."/>
            <person name="Jungreis I."/>
            <person name="Kent W.J."/>
            <person name="Kostka D."/>
            <person name="Lara M."/>
            <person name="Martins A.L."/>
            <person name="Massingham T."/>
            <person name="Moltke I."/>
            <person name="Raney B.J."/>
            <person name="Rasmussen M.D."/>
            <person name="Robinson J."/>
            <person name="Stark A."/>
            <person name="Vilella A.J."/>
            <person name="Wen J."/>
            <person name="Xie X."/>
            <person name="Zody M.C."/>
            <person name="Baldwin J."/>
            <person name="Bloom T."/>
            <person name="Chin C.W."/>
            <person name="Heiman D."/>
            <person name="Nicol R."/>
            <person name="Nusbaum C."/>
            <person name="Young S."/>
            <person name="Wilkinson J."/>
            <person name="Worley K.C."/>
            <person name="Kovar C.L."/>
            <person name="Muzny D.M."/>
            <person name="Gibbs R.A."/>
            <person name="Cree A."/>
            <person name="Dihn H.H."/>
            <person name="Fowler G."/>
            <person name="Jhangiani S."/>
            <person name="Joshi V."/>
            <person name="Lee S."/>
            <person name="Lewis L.R."/>
            <person name="Nazareth L.V."/>
            <person name="Okwuonu G."/>
            <person name="Santibanez J."/>
            <person name="Warren W.C."/>
            <person name="Mardis E.R."/>
            <person name="Weinstock G.M."/>
            <person name="Wilson R.K."/>
            <person name="Delehaunty K."/>
            <person name="Dooling D."/>
            <person name="Fronik C."/>
            <person name="Fulton L."/>
            <person name="Fulton B."/>
            <person name="Graves T."/>
            <person name="Minx P."/>
            <person name="Sodergren E."/>
            <person name="Birney E."/>
            <person name="Margulies E.H."/>
            <person name="Herrero J."/>
            <person name="Green E.D."/>
            <person name="Haussler D."/>
            <person name="Siepel A."/>
            <person name="Goldman N."/>
            <person name="Pollard K.S."/>
            <person name="Pedersen J.S."/>
            <person name="Lander E.S."/>
            <person name="Kellis M."/>
        </authorList>
    </citation>
    <scope>NUCLEOTIDE SEQUENCE [LARGE SCALE GENOMIC DNA]</scope>
</reference>
<dbReference type="InParanoid" id="G1QB64"/>
<protein>
    <recommendedName>
        <fullName evidence="7">Bromodomain-containing protein 9</fullName>
    </recommendedName>
</protein>
<dbReference type="Proteomes" id="UP000001074">
    <property type="component" value="Unassembled WGS sequence"/>
</dbReference>